<dbReference type="Proteomes" id="UP001152795">
    <property type="component" value="Unassembled WGS sequence"/>
</dbReference>
<evidence type="ECO:0000313" key="2">
    <source>
        <dbReference type="Proteomes" id="UP001152795"/>
    </source>
</evidence>
<comment type="caution">
    <text evidence="1">The sequence shown here is derived from an EMBL/GenBank/DDBJ whole genome shotgun (WGS) entry which is preliminary data.</text>
</comment>
<feature type="non-terminal residue" evidence="1">
    <location>
        <position position="96"/>
    </location>
</feature>
<evidence type="ECO:0000313" key="1">
    <source>
        <dbReference type="EMBL" id="CAB4009056.1"/>
    </source>
</evidence>
<proteinExistence type="predicted"/>
<feature type="non-terminal residue" evidence="1">
    <location>
        <position position="1"/>
    </location>
</feature>
<dbReference type="AlphaFoldDB" id="A0A6S7HUN2"/>
<gene>
    <name evidence="1" type="ORF">PACLA_8A014087</name>
</gene>
<accession>A0A6S7HUN2</accession>
<sequence>NFFICDNFVITRLNANLSTHSHKHIFDMVKTIHSMDTYFPRQFRRFLQRFRSYFAQIKIVLMWNTSFRRQSEIIFSFGNLAALGLQLSTTPMNTIP</sequence>
<dbReference type="EMBL" id="CACRXK020006319">
    <property type="protein sequence ID" value="CAB4009056.1"/>
    <property type="molecule type" value="Genomic_DNA"/>
</dbReference>
<protein>
    <submittedName>
        <fullName evidence="1">Uncharacterized protein</fullName>
    </submittedName>
</protein>
<reference evidence="1" key="1">
    <citation type="submission" date="2020-04" db="EMBL/GenBank/DDBJ databases">
        <authorList>
            <person name="Alioto T."/>
            <person name="Alioto T."/>
            <person name="Gomez Garrido J."/>
        </authorList>
    </citation>
    <scope>NUCLEOTIDE SEQUENCE</scope>
    <source>
        <strain evidence="1">A484AB</strain>
    </source>
</reference>
<name>A0A6S7HUN2_PARCT</name>
<organism evidence="1 2">
    <name type="scientific">Paramuricea clavata</name>
    <name type="common">Red gorgonian</name>
    <name type="synonym">Violescent sea-whip</name>
    <dbReference type="NCBI Taxonomy" id="317549"/>
    <lineage>
        <taxon>Eukaryota</taxon>
        <taxon>Metazoa</taxon>
        <taxon>Cnidaria</taxon>
        <taxon>Anthozoa</taxon>
        <taxon>Octocorallia</taxon>
        <taxon>Malacalcyonacea</taxon>
        <taxon>Plexauridae</taxon>
        <taxon>Paramuricea</taxon>
    </lineage>
</organism>
<keyword evidence="2" id="KW-1185">Reference proteome</keyword>